<name>A0A0A8YBE8_ARUDO</name>
<reference evidence="1" key="2">
    <citation type="journal article" date="2015" name="Data Brief">
        <title>Shoot transcriptome of the giant reed, Arundo donax.</title>
        <authorList>
            <person name="Barrero R.A."/>
            <person name="Guerrero F.D."/>
            <person name="Moolhuijzen P."/>
            <person name="Goolsby J.A."/>
            <person name="Tidwell J."/>
            <person name="Bellgard S.E."/>
            <person name="Bellgard M.I."/>
        </authorList>
    </citation>
    <scope>NUCLEOTIDE SEQUENCE</scope>
    <source>
        <tissue evidence="1">Shoot tissue taken approximately 20 cm above the soil surface</tissue>
    </source>
</reference>
<organism evidence="1">
    <name type="scientific">Arundo donax</name>
    <name type="common">Giant reed</name>
    <name type="synonym">Donax arundinaceus</name>
    <dbReference type="NCBI Taxonomy" id="35708"/>
    <lineage>
        <taxon>Eukaryota</taxon>
        <taxon>Viridiplantae</taxon>
        <taxon>Streptophyta</taxon>
        <taxon>Embryophyta</taxon>
        <taxon>Tracheophyta</taxon>
        <taxon>Spermatophyta</taxon>
        <taxon>Magnoliopsida</taxon>
        <taxon>Liliopsida</taxon>
        <taxon>Poales</taxon>
        <taxon>Poaceae</taxon>
        <taxon>PACMAD clade</taxon>
        <taxon>Arundinoideae</taxon>
        <taxon>Arundineae</taxon>
        <taxon>Arundo</taxon>
    </lineage>
</organism>
<proteinExistence type="predicted"/>
<reference evidence="1" key="1">
    <citation type="submission" date="2014-09" db="EMBL/GenBank/DDBJ databases">
        <authorList>
            <person name="Magalhaes I.L.F."/>
            <person name="Oliveira U."/>
            <person name="Santos F.R."/>
            <person name="Vidigal T.H.D.A."/>
            <person name="Brescovit A.D."/>
            <person name="Santos A.J."/>
        </authorList>
    </citation>
    <scope>NUCLEOTIDE SEQUENCE</scope>
    <source>
        <tissue evidence="1">Shoot tissue taken approximately 20 cm above the soil surface</tissue>
    </source>
</reference>
<accession>A0A0A8YBE8</accession>
<dbReference type="EMBL" id="GBRH01274584">
    <property type="protein sequence ID" value="JAD23311.1"/>
    <property type="molecule type" value="Transcribed_RNA"/>
</dbReference>
<protein>
    <submittedName>
        <fullName evidence="1">Uncharacterized protein</fullName>
    </submittedName>
</protein>
<evidence type="ECO:0000313" key="1">
    <source>
        <dbReference type="EMBL" id="JAD23311.1"/>
    </source>
</evidence>
<sequence length="14" mass="1558">MVCSLVGMTMDENQ</sequence>